<keyword evidence="5 7" id="KW-0472">Membrane</keyword>
<dbReference type="InterPro" id="IPR057601">
    <property type="entry name" value="Oar-like_b-barrel"/>
</dbReference>
<dbReference type="Gene3D" id="2.40.170.20">
    <property type="entry name" value="TonB-dependent receptor, beta-barrel domain"/>
    <property type="match status" value="1"/>
</dbReference>
<reference evidence="10" key="1">
    <citation type="submission" date="2021-03" db="EMBL/GenBank/DDBJ databases">
        <title>Acanthopleuribacteraceae sp. M133.</title>
        <authorList>
            <person name="Wang G."/>
        </authorList>
    </citation>
    <scope>NUCLEOTIDE SEQUENCE</scope>
    <source>
        <strain evidence="10">M133</strain>
    </source>
</reference>
<keyword evidence="2 7" id="KW-0813">Transport</keyword>
<keyword evidence="8" id="KW-0732">Signal</keyword>
<evidence type="ECO:0000259" key="9">
    <source>
        <dbReference type="Pfam" id="PF25183"/>
    </source>
</evidence>
<evidence type="ECO:0000256" key="8">
    <source>
        <dbReference type="SAM" id="SignalP"/>
    </source>
</evidence>
<dbReference type="Proteomes" id="UP000663929">
    <property type="component" value="Chromosome"/>
</dbReference>
<keyword evidence="4 7" id="KW-0812">Transmembrane</keyword>
<evidence type="ECO:0000256" key="5">
    <source>
        <dbReference type="ARBA" id="ARBA00023136"/>
    </source>
</evidence>
<dbReference type="Gene3D" id="2.170.130.10">
    <property type="entry name" value="TonB-dependent receptor, plug domain"/>
    <property type="match status" value="1"/>
</dbReference>
<gene>
    <name evidence="10" type="ORF">J3U87_06850</name>
</gene>
<evidence type="ECO:0000256" key="6">
    <source>
        <dbReference type="ARBA" id="ARBA00023237"/>
    </source>
</evidence>
<dbReference type="InterPro" id="IPR039426">
    <property type="entry name" value="TonB-dep_rcpt-like"/>
</dbReference>
<dbReference type="InterPro" id="IPR036942">
    <property type="entry name" value="Beta-barrel_TonB_sf"/>
</dbReference>
<evidence type="ECO:0000313" key="10">
    <source>
        <dbReference type="EMBL" id="QTD52177.1"/>
    </source>
</evidence>
<dbReference type="GO" id="GO:0009279">
    <property type="term" value="C:cell outer membrane"/>
    <property type="evidence" value="ECO:0007669"/>
    <property type="project" value="UniProtKB-SubCell"/>
</dbReference>
<evidence type="ECO:0000256" key="4">
    <source>
        <dbReference type="ARBA" id="ARBA00022692"/>
    </source>
</evidence>
<dbReference type="GO" id="GO:0015344">
    <property type="term" value="F:siderophore uptake transmembrane transporter activity"/>
    <property type="evidence" value="ECO:0007669"/>
    <property type="project" value="TreeGrafter"/>
</dbReference>
<name>A0A8A4TS09_SULCO</name>
<accession>A0A8A4TS09</accession>
<comment type="subcellular location">
    <subcellularLocation>
        <location evidence="1 7">Cell outer membrane</location>
        <topology evidence="1 7">Multi-pass membrane protein</topology>
    </subcellularLocation>
</comment>
<feature type="domain" description="TonB-dependent transporter Oar-like beta-barrel" evidence="9">
    <location>
        <begin position="315"/>
        <end position="541"/>
    </location>
</feature>
<sequence>MLRRTLVCCLLIVCGLPLSAQTGTSVITGTVTNEDQPLPGALVVLEGEVLQGQREIVTNDKGLFRFALLPPGSGYRIRVTMTGFQTAVRKDVNLPLGKTVKLTIPIQPQSVTDELVVTAEVPMIDTTTNQISHNFSAEFLETVTNNRQMQMVMAMTPGALEGNNPSMLGGSSTDNIYLVDGADNTDPLSKTWGTQINFDAIQDIQVITGGVSAEYGRGQGAVVNLVTKSGGNRFEGNVRFLKSDVEWNEDADGKTFDESTRYTTEDRIAMTLGGPIIKDRLWFFAAFETRGKEKQTFHYANLEAFESQDLTRQTTNSPTYEGHYLNLKLTYQATPNHSLVLAYNEDPIEFPLHSYLNYEYYGNPFTVNREQGGDTMMFEWNWNINAVSYLSARVQRFDSNLNNVPADSSDISTALRPVHQFVSAEAGTFYTNTSPARSNYRSDREFDSYTATYNYFLDAGKGTHNLKIGAEVRDSSYGSGDDLWNGGHRMYWNERSDWAAFLIYTDDRPTALTSESYGAIFLQDEWTVNERLTFNLGLRAESLKFDNVEGREIVNQKLGDMISPRVGFAYTLDKGSLHGSFARYYDAIGDWVVDNSQPDQEYTREWYWLNPAISDLVAQGLRPWENPADWAQINIQDHPDMWEYRTTSTFGPSGTTQILGTLDPSYMDEFTLGYDYQLTPMYAVGVNTYHRTWQNAYEDADFAQTGDWIFQTVDGEWRKYQALILSAQKRLGPDGFQFFTSYTYSKTRGRSSSDNSTLYLDSPYQVNNWYGKVLDVPHSFKFNGSYAFDGGFTVGVNYILQSGSTFTPEISILNQIPDGINEDTYEEVWYESRGSRRMENYTRTDLHLEYAFKLFNGRVSPSIYLDIFNVLNDRRVVDVDNFIGYGSFTTDAEPGSEAYLEYVQNNSPVLDEFAENFGEATEYSFPRSYYVGFNVKF</sequence>
<organism evidence="10 11">
    <name type="scientific">Sulfidibacter corallicola</name>
    <dbReference type="NCBI Taxonomy" id="2818388"/>
    <lineage>
        <taxon>Bacteria</taxon>
        <taxon>Pseudomonadati</taxon>
        <taxon>Acidobacteriota</taxon>
        <taxon>Holophagae</taxon>
        <taxon>Acanthopleuribacterales</taxon>
        <taxon>Acanthopleuribacteraceae</taxon>
        <taxon>Sulfidibacter</taxon>
    </lineage>
</organism>
<comment type="similarity">
    <text evidence="7">Belongs to the TonB-dependent receptor family.</text>
</comment>
<evidence type="ECO:0000256" key="2">
    <source>
        <dbReference type="ARBA" id="ARBA00022448"/>
    </source>
</evidence>
<dbReference type="Gene3D" id="2.60.40.1120">
    <property type="entry name" value="Carboxypeptidase-like, regulatory domain"/>
    <property type="match status" value="1"/>
</dbReference>
<evidence type="ECO:0000256" key="1">
    <source>
        <dbReference type="ARBA" id="ARBA00004571"/>
    </source>
</evidence>
<dbReference type="Pfam" id="PF13620">
    <property type="entry name" value="CarboxypepD_reg"/>
    <property type="match status" value="1"/>
</dbReference>
<dbReference type="PANTHER" id="PTHR30069">
    <property type="entry name" value="TONB-DEPENDENT OUTER MEMBRANE RECEPTOR"/>
    <property type="match status" value="1"/>
</dbReference>
<dbReference type="RefSeq" id="WP_237382286.1">
    <property type="nucleotide sequence ID" value="NZ_CP071793.1"/>
</dbReference>
<feature type="signal peptide" evidence="8">
    <location>
        <begin position="1"/>
        <end position="20"/>
    </location>
</feature>
<dbReference type="SUPFAM" id="SSF49464">
    <property type="entry name" value="Carboxypeptidase regulatory domain-like"/>
    <property type="match status" value="1"/>
</dbReference>
<feature type="chain" id="PRO_5035184960" evidence="8">
    <location>
        <begin position="21"/>
        <end position="937"/>
    </location>
</feature>
<proteinExistence type="inferred from homology"/>
<keyword evidence="6 7" id="KW-0998">Cell outer membrane</keyword>
<feature type="domain" description="TonB-dependent transporter Oar-like beta-barrel" evidence="9">
    <location>
        <begin position="549"/>
        <end position="788"/>
    </location>
</feature>
<dbReference type="PANTHER" id="PTHR30069:SF46">
    <property type="entry name" value="OAR PROTEIN"/>
    <property type="match status" value="1"/>
</dbReference>
<evidence type="ECO:0000256" key="3">
    <source>
        <dbReference type="ARBA" id="ARBA00022452"/>
    </source>
</evidence>
<dbReference type="InterPro" id="IPR008969">
    <property type="entry name" value="CarboxyPept-like_regulatory"/>
</dbReference>
<dbReference type="AlphaFoldDB" id="A0A8A4TS09"/>
<keyword evidence="10" id="KW-0675">Receptor</keyword>
<dbReference type="EMBL" id="CP071793">
    <property type="protein sequence ID" value="QTD52177.1"/>
    <property type="molecule type" value="Genomic_DNA"/>
</dbReference>
<dbReference type="KEGG" id="scor:J3U87_06850"/>
<dbReference type="GO" id="GO:0044718">
    <property type="term" value="P:siderophore transmembrane transport"/>
    <property type="evidence" value="ECO:0007669"/>
    <property type="project" value="TreeGrafter"/>
</dbReference>
<keyword evidence="3 7" id="KW-1134">Transmembrane beta strand</keyword>
<protein>
    <submittedName>
        <fullName evidence="10">TonB-dependent receptor</fullName>
    </submittedName>
</protein>
<keyword evidence="11" id="KW-1185">Reference proteome</keyword>
<evidence type="ECO:0000313" key="11">
    <source>
        <dbReference type="Proteomes" id="UP000663929"/>
    </source>
</evidence>
<dbReference type="Pfam" id="PF25183">
    <property type="entry name" value="OMP_b-brl_4"/>
    <property type="match status" value="2"/>
</dbReference>
<dbReference type="SUPFAM" id="SSF56935">
    <property type="entry name" value="Porins"/>
    <property type="match status" value="1"/>
</dbReference>
<evidence type="ECO:0000256" key="7">
    <source>
        <dbReference type="PROSITE-ProRule" id="PRU01360"/>
    </source>
</evidence>
<dbReference type="PROSITE" id="PS52016">
    <property type="entry name" value="TONB_DEPENDENT_REC_3"/>
    <property type="match status" value="1"/>
</dbReference>
<dbReference type="InterPro" id="IPR037066">
    <property type="entry name" value="Plug_dom_sf"/>
</dbReference>